<feature type="region of interest" description="Disordered" evidence="1">
    <location>
        <begin position="362"/>
        <end position="381"/>
    </location>
</feature>
<feature type="region of interest" description="Disordered" evidence="1">
    <location>
        <begin position="478"/>
        <end position="940"/>
    </location>
</feature>
<dbReference type="OrthoDB" id="3270497at2759"/>
<feature type="compositionally biased region" description="Low complexity" evidence="1">
    <location>
        <begin position="449"/>
        <end position="465"/>
    </location>
</feature>
<gene>
    <name evidence="2" type="ORF">OBBRIDRAFT_266946</name>
</gene>
<feature type="compositionally biased region" description="Low complexity" evidence="1">
    <location>
        <begin position="479"/>
        <end position="498"/>
    </location>
</feature>
<feature type="compositionally biased region" description="Pro residues" evidence="1">
    <location>
        <begin position="804"/>
        <end position="821"/>
    </location>
</feature>
<name>A0A8E2DQ54_9APHY</name>
<feature type="region of interest" description="Disordered" evidence="1">
    <location>
        <begin position="1"/>
        <end position="44"/>
    </location>
</feature>
<reference evidence="2 3" key="1">
    <citation type="submission" date="2016-07" db="EMBL/GenBank/DDBJ databases">
        <title>Draft genome of the white-rot fungus Obba rivulosa 3A-2.</title>
        <authorList>
            <consortium name="DOE Joint Genome Institute"/>
            <person name="Miettinen O."/>
            <person name="Riley R."/>
            <person name="Acob R."/>
            <person name="Barry K."/>
            <person name="Cullen D."/>
            <person name="De Vries R."/>
            <person name="Hainaut M."/>
            <person name="Hatakka A."/>
            <person name="Henrissat B."/>
            <person name="Hilden K."/>
            <person name="Kuo R."/>
            <person name="Labutti K."/>
            <person name="Lipzen A."/>
            <person name="Makela M.R."/>
            <person name="Sandor L."/>
            <person name="Spatafora J.W."/>
            <person name="Grigoriev I.V."/>
            <person name="Hibbett D.S."/>
        </authorList>
    </citation>
    <scope>NUCLEOTIDE SEQUENCE [LARGE SCALE GENOMIC DNA]</scope>
    <source>
        <strain evidence="2 3">3A-2</strain>
    </source>
</reference>
<feature type="region of interest" description="Disordered" evidence="1">
    <location>
        <begin position="324"/>
        <end position="344"/>
    </location>
</feature>
<dbReference type="AlphaFoldDB" id="A0A8E2DQ54"/>
<keyword evidence="3" id="KW-1185">Reference proteome</keyword>
<evidence type="ECO:0000313" key="3">
    <source>
        <dbReference type="Proteomes" id="UP000250043"/>
    </source>
</evidence>
<protein>
    <submittedName>
        <fullName evidence="2">Uncharacterized protein</fullName>
    </submittedName>
</protein>
<feature type="compositionally biased region" description="Pro residues" evidence="1">
    <location>
        <begin position="616"/>
        <end position="626"/>
    </location>
</feature>
<feature type="region of interest" description="Disordered" evidence="1">
    <location>
        <begin position="390"/>
        <end position="466"/>
    </location>
</feature>
<feature type="compositionally biased region" description="Basic and acidic residues" evidence="1">
    <location>
        <begin position="364"/>
        <end position="381"/>
    </location>
</feature>
<feature type="compositionally biased region" description="Polar residues" evidence="1">
    <location>
        <begin position="652"/>
        <end position="680"/>
    </location>
</feature>
<accession>A0A8E2DQ54</accession>
<feature type="compositionally biased region" description="Basic residues" evidence="1">
    <location>
        <begin position="791"/>
        <end position="801"/>
    </location>
</feature>
<dbReference type="Proteomes" id="UP000250043">
    <property type="component" value="Unassembled WGS sequence"/>
</dbReference>
<dbReference type="EMBL" id="KV722351">
    <property type="protein sequence ID" value="OCH93754.1"/>
    <property type="molecule type" value="Genomic_DNA"/>
</dbReference>
<feature type="compositionally biased region" description="Low complexity" evidence="1">
    <location>
        <begin position="518"/>
        <end position="532"/>
    </location>
</feature>
<sequence>MPSWPPEHTITPFVLDPPAPDQPASPDISDSDRDRKRDHRVSLAPSLASTRASSLFSSPSLRLRLFDRTRSHPGSMASSPLAPAPARPTTLLTLKLTAHSFLDAVIVDAATKAPLYLSETVRDLTALYRLDAGAGAATRVARVRWPPRVERRGRSGREVQLGDGAWRSAEDFLRPNSLGNVATRKFEIPQYPHTLKWKIVPGNAYHCTTPALKTPLAILDMPPNVSPKLRILHSLIPTPSSSSPSSSSPASAAASHAGISLHVLEHLLASALLLVTGVQEWLDRPATAGIARGLEEYELAGFDIAGREMGARNRALTTLAVGEAPQSERDAHAKRAGKSTLRDIPPGAAKLLGLGLGISVGSKKSLEDGTGREGGDSEGVRRWLETIQVSSEDGDSPVDPSPPPLQQAEVAAPQPQPGKSLPGKRSKAKEHERAPAYSPAPEYIDARARSPAPAYPASPSSLHSPVPAYMLDEVQSMWSGPTSASASGSGSRRTPASAELHPYPFTIANLSLPPPPLSTSASSSARSSPGPLFLDSPSSSTVPNPGPLFTATHDFPSAMSPAVPSTSAGPPAGASREDGRWPARPRTAPSSVGLGLGTPPQRQGQGQGQGRGPAPARRPLPKPPVPAVNVQGQQPQPQPRAPGPFATPHVRSFSSSPAYPASHSTTFATLPSPPATQSHLPSHPPPPGAVYPSTPNLVHSPRPPLPPIPPATSTFPLGTSDGAQAPSAHAYISPDFAYAAPDTMPSDQSHRPEYAQRTLASPPSTAASLPSTTMSPPETAEPLPLSAQGRARARTSIRPVRRVVPPPAPPPAHAVPLPPPLADASSRASQARREELRRRDTTSHWSVRAVVEGDPDSPVLRDAPPFAPPWSQPAEGVPRRSYDTPLPPDPRTPTYPYGNERSAQDHLHVPPPPPNGSHLRAPDAVPAHVQDADRRGSYAETVYELPPPAYNAIDWSLPAPSTLGVHTETR</sequence>
<feature type="compositionally biased region" description="Basic and acidic residues" evidence="1">
    <location>
        <begin position="831"/>
        <end position="842"/>
    </location>
</feature>
<feature type="compositionally biased region" description="Low complexity" evidence="1">
    <location>
        <begin position="758"/>
        <end position="777"/>
    </location>
</feature>
<organism evidence="2 3">
    <name type="scientific">Obba rivulosa</name>
    <dbReference type="NCBI Taxonomy" id="1052685"/>
    <lineage>
        <taxon>Eukaryota</taxon>
        <taxon>Fungi</taxon>
        <taxon>Dikarya</taxon>
        <taxon>Basidiomycota</taxon>
        <taxon>Agaricomycotina</taxon>
        <taxon>Agaricomycetes</taxon>
        <taxon>Polyporales</taxon>
        <taxon>Gelatoporiaceae</taxon>
        <taxon>Obba</taxon>
    </lineage>
</organism>
<proteinExistence type="predicted"/>
<evidence type="ECO:0000256" key="1">
    <source>
        <dbReference type="SAM" id="MobiDB-lite"/>
    </source>
</evidence>
<feature type="compositionally biased region" description="Pro residues" evidence="1">
    <location>
        <begin position="701"/>
        <end position="710"/>
    </location>
</feature>
<evidence type="ECO:0000313" key="2">
    <source>
        <dbReference type="EMBL" id="OCH93754.1"/>
    </source>
</evidence>